<sequence>MPEPSRRVTAPPPQGGTPHSLRNTDGHLTGRALDWFDVIGYRVVEETVTDYVLIKQALTEQFPVVRNRSELETRFYASYQNHNQRPSDFVHELLKIHKQLNLDMRKEKLLNHIISHRPQRESNRFGGQGVGDNRMFVSRRRSGQSDHRFNNQDGRQGGSRNGAFRVQYGKNRDQGPLVSRPYRYDRVKQEIIDYHMEEMLQDVTIRPIQSPIRVAGIINVQK</sequence>
<proteinExistence type="predicted"/>
<dbReference type="AlphaFoldDB" id="A0A8X6RIF3"/>
<organism evidence="2 3">
    <name type="scientific">Trichonephila clavipes</name>
    <name type="common">Golden silk orbweaver</name>
    <name type="synonym">Nephila clavipes</name>
    <dbReference type="NCBI Taxonomy" id="2585209"/>
    <lineage>
        <taxon>Eukaryota</taxon>
        <taxon>Metazoa</taxon>
        <taxon>Ecdysozoa</taxon>
        <taxon>Arthropoda</taxon>
        <taxon>Chelicerata</taxon>
        <taxon>Arachnida</taxon>
        <taxon>Araneae</taxon>
        <taxon>Araneomorphae</taxon>
        <taxon>Entelegynae</taxon>
        <taxon>Araneoidea</taxon>
        <taxon>Nephilidae</taxon>
        <taxon>Trichonephila</taxon>
    </lineage>
</organism>
<protein>
    <recommendedName>
        <fullName evidence="4">Reverse transcriptase domain-containing protein</fullName>
    </recommendedName>
</protein>
<name>A0A8X6RIF3_TRICX</name>
<gene>
    <name evidence="2" type="primary">NCL1_45656</name>
    <name evidence="2" type="ORF">TNCV_4760211</name>
</gene>
<evidence type="ECO:0000256" key="1">
    <source>
        <dbReference type="SAM" id="MobiDB-lite"/>
    </source>
</evidence>
<dbReference type="EMBL" id="BMAU01021172">
    <property type="protein sequence ID" value="GFX93142.1"/>
    <property type="molecule type" value="Genomic_DNA"/>
</dbReference>
<evidence type="ECO:0000313" key="3">
    <source>
        <dbReference type="Proteomes" id="UP000887159"/>
    </source>
</evidence>
<evidence type="ECO:0008006" key="4">
    <source>
        <dbReference type="Google" id="ProtNLM"/>
    </source>
</evidence>
<keyword evidence="3" id="KW-1185">Reference proteome</keyword>
<feature type="region of interest" description="Disordered" evidence="1">
    <location>
        <begin position="141"/>
        <end position="177"/>
    </location>
</feature>
<feature type="region of interest" description="Disordered" evidence="1">
    <location>
        <begin position="1"/>
        <end position="24"/>
    </location>
</feature>
<accession>A0A8X6RIF3</accession>
<evidence type="ECO:0000313" key="2">
    <source>
        <dbReference type="EMBL" id="GFX93142.1"/>
    </source>
</evidence>
<comment type="caution">
    <text evidence="2">The sequence shown here is derived from an EMBL/GenBank/DDBJ whole genome shotgun (WGS) entry which is preliminary data.</text>
</comment>
<dbReference type="Proteomes" id="UP000887159">
    <property type="component" value="Unassembled WGS sequence"/>
</dbReference>
<reference evidence="2" key="1">
    <citation type="submission" date="2020-08" db="EMBL/GenBank/DDBJ databases">
        <title>Multicomponent nature underlies the extraordinary mechanical properties of spider dragline silk.</title>
        <authorList>
            <person name="Kono N."/>
            <person name="Nakamura H."/>
            <person name="Mori M."/>
            <person name="Yoshida Y."/>
            <person name="Ohtoshi R."/>
            <person name="Malay A.D."/>
            <person name="Moran D.A.P."/>
            <person name="Tomita M."/>
            <person name="Numata K."/>
            <person name="Arakawa K."/>
        </authorList>
    </citation>
    <scope>NUCLEOTIDE SEQUENCE</scope>
</reference>